<comment type="caution">
    <text evidence="2">The sequence shown here is derived from an EMBL/GenBank/DDBJ whole genome shotgun (WGS) entry which is preliminary data.</text>
</comment>
<keyword evidence="3" id="KW-1185">Reference proteome</keyword>
<dbReference type="PANTHER" id="PTHR48101">
    <property type="entry name" value="METHYLMALONYL-COA MUTASE, MITOCHONDRIAL-RELATED"/>
    <property type="match status" value="1"/>
</dbReference>
<gene>
    <name evidence="2" type="ORF">ABXZ32_01105</name>
</gene>
<protein>
    <submittedName>
        <fullName evidence="2">Methylmalonyl-CoA mutase subunit beta</fullName>
    </submittedName>
</protein>
<dbReference type="InterPro" id="IPR006099">
    <property type="entry name" value="MeMalonylCoA_mutase_a/b_cat"/>
</dbReference>
<dbReference type="Proteomes" id="UP001549773">
    <property type="component" value="Unassembled WGS sequence"/>
</dbReference>
<evidence type="ECO:0000259" key="1">
    <source>
        <dbReference type="Pfam" id="PF01642"/>
    </source>
</evidence>
<dbReference type="EMBL" id="JBEWYP010000001">
    <property type="protein sequence ID" value="MET7027970.1"/>
    <property type="molecule type" value="Genomic_DNA"/>
</dbReference>
<dbReference type="Gene3D" id="3.20.20.240">
    <property type="entry name" value="Methylmalonyl-CoA mutase"/>
    <property type="match status" value="1"/>
</dbReference>
<dbReference type="CDD" id="cd03677">
    <property type="entry name" value="MM_CoA_mutase_beta"/>
    <property type="match status" value="1"/>
</dbReference>
<organism evidence="2 3">
    <name type="scientific">Sediminicola luteus</name>
    <dbReference type="NCBI Taxonomy" id="319238"/>
    <lineage>
        <taxon>Bacteria</taxon>
        <taxon>Pseudomonadati</taxon>
        <taxon>Bacteroidota</taxon>
        <taxon>Flavobacteriia</taxon>
        <taxon>Flavobacteriales</taxon>
        <taxon>Flavobacteriaceae</taxon>
        <taxon>Sediminicola</taxon>
    </lineage>
</organism>
<dbReference type="InterPro" id="IPR016176">
    <property type="entry name" value="Cbl-dep_enz_cat"/>
</dbReference>
<evidence type="ECO:0000313" key="2">
    <source>
        <dbReference type="EMBL" id="MET7027970.1"/>
    </source>
</evidence>
<proteinExistence type="predicted"/>
<dbReference type="PANTHER" id="PTHR48101:SF1">
    <property type="entry name" value="METHYLMALONYL-COA MUTASE, LARGE SUBUNIT"/>
    <property type="match status" value="1"/>
</dbReference>
<name>A0ABV2TRS8_9FLAO</name>
<reference evidence="2 3" key="1">
    <citation type="submission" date="2024-07" db="EMBL/GenBank/DDBJ databases">
        <title>The genome sequence of type strain Sediminicola luteus GDMCC 1.2596T.</title>
        <authorList>
            <person name="Liu Y."/>
        </authorList>
    </citation>
    <scope>NUCLEOTIDE SEQUENCE [LARGE SCALE GENOMIC DNA]</scope>
    <source>
        <strain evidence="2 3">GDMCC 1.2596</strain>
    </source>
</reference>
<feature type="domain" description="Methylmalonyl-CoA mutase alpha/beta chain catalytic" evidence="1">
    <location>
        <begin position="150"/>
        <end position="431"/>
    </location>
</feature>
<dbReference type="RefSeq" id="WP_354616848.1">
    <property type="nucleotide sequence ID" value="NZ_JBEWYP010000001.1"/>
</dbReference>
<accession>A0ABV2TRS8</accession>
<sequence length="463" mass="53230">MSKPKLFNEFQEVSSKAWKQQIQFDLKGADYNENLIWESPEGIKVKPFYHSDENGDRIYFSQPLGTSWKITQHIYAKNATMANAKALEALRKGAESLLFTVASEEIKIERLLKDIPLEATVIHFEFQFLSVQYIQGLFNFIGNKTHRIHLNIDLIGHLAKSGNWFHNLKKDHEILDEVFSLNHGNNFNNILAVDASLYQNAGANMVQQLAYALSHANEYLNHFIKDAASNTIQGITFKMAVGTNYFFEIAKLRAMRLLWKTLANEYNLDLECHILALPTKRNKTLYDYNVNMLRTTTECMSAILGGADTLCNLPYDALYHKSNEFGERIARNQLLILKHESYFDKVSNPADGAYYIESLTTQLAEKALDLFKSLEAGGGFLKQLKEHTIQKKIKESAKKEQELFNAHKEVLVGTNKYINKEDRMKDDMEIFPFVKTDARKTLLEPIIEKRLSEALEQKRLKDE</sequence>
<dbReference type="Pfam" id="PF01642">
    <property type="entry name" value="MM_CoA_mutase"/>
    <property type="match status" value="1"/>
</dbReference>
<dbReference type="SUPFAM" id="SSF51703">
    <property type="entry name" value="Cobalamin (vitamin B12)-dependent enzymes"/>
    <property type="match status" value="1"/>
</dbReference>
<evidence type="ECO:0000313" key="3">
    <source>
        <dbReference type="Proteomes" id="UP001549773"/>
    </source>
</evidence>